<evidence type="ECO:0008006" key="12">
    <source>
        <dbReference type="Google" id="ProtNLM"/>
    </source>
</evidence>
<dbReference type="NCBIfam" id="TIGR01376">
    <property type="entry name" value="POMP_repeat"/>
    <property type="match status" value="1"/>
</dbReference>
<dbReference type="OrthoDB" id="2018448at2759"/>
<dbReference type="HOGENOM" id="CLU_431784_0_0_1"/>
<dbReference type="Pfam" id="PF02415">
    <property type="entry name" value="Chlam_PMP"/>
    <property type="match status" value="1"/>
</dbReference>
<keyword evidence="11" id="KW-1185">Reference proteome</keyword>
<reference evidence="10" key="3">
    <citation type="submission" date="2015-06" db="UniProtKB">
        <authorList>
            <consortium name="EnsemblProtists"/>
        </authorList>
    </citation>
    <scope>IDENTIFICATION</scope>
</reference>
<feature type="region of interest" description="Disordered" evidence="8">
    <location>
        <begin position="570"/>
        <end position="618"/>
    </location>
</feature>
<dbReference type="InterPro" id="IPR003368">
    <property type="entry name" value="POMP_repeat"/>
</dbReference>
<evidence type="ECO:0000313" key="11">
    <source>
        <dbReference type="Proteomes" id="UP000011087"/>
    </source>
</evidence>
<dbReference type="Gene3D" id="2.160.20.10">
    <property type="entry name" value="Single-stranded right-handed beta-helix, Pectin lyase-like"/>
    <property type="match status" value="1"/>
</dbReference>
<evidence type="ECO:0000256" key="2">
    <source>
        <dbReference type="ARBA" id="ARBA00004442"/>
    </source>
</evidence>
<dbReference type="EnsemblProtists" id="EKX45640">
    <property type="protein sequence ID" value="EKX45640"/>
    <property type="gene ID" value="GUITHDRAFT_138857"/>
</dbReference>
<dbReference type="RefSeq" id="XP_005832620.1">
    <property type="nucleotide sequence ID" value="XM_005832563.1"/>
</dbReference>
<organism evidence="9">
    <name type="scientific">Guillardia theta (strain CCMP2712)</name>
    <name type="common">Cryptophyte</name>
    <dbReference type="NCBI Taxonomy" id="905079"/>
    <lineage>
        <taxon>Eukaryota</taxon>
        <taxon>Cryptophyceae</taxon>
        <taxon>Pyrenomonadales</taxon>
        <taxon>Geminigeraceae</taxon>
        <taxon>Guillardia</taxon>
    </lineage>
</organism>
<feature type="compositionally biased region" description="Basic residues" evidence="8">
    <location>
        <begin position="436"/>
        <end position="445"/>
    </location>
</feature>
<dbReference type="GO" id="GO:0005576">
    <property type="term" value="C:extracellular region"/>
    <property type="evidence" value="ECO:0007669"/>
    <property type="project" value="UniProtKB-SubCell"/>
</dbReference>
<name>L1JC18_GUITC</name>
<evidence type="ECO:0000256" key="7">
    <source>
        <dbReference type="ARBA" id="ARBA00023237"/>
    </source>
</evidence>
<keyword evidence="4" id="KW-0964">Secreted</keyword>
<dbReference type="AlphaFoldDB" id="L1JC18"/>
<dbReference type="InterPro" id="IPR012334">
    <property type="entry name" value="Pectin_lyas_fold"/>
</dbReference>
<dbReference type="Proteomes" id="UP000011087">
    <property type="component" value="Unassembled WGS sequence"/>
</dbReference>
<evidence type="ECO:0000256" key="6">
    <source>
        <dbReference type="ARBA" id="ARBA00023136"/>
    </source>
</evidence>
<dbReference type="SUPFAM" id="SSF51126">
    <property type="entry name" value="Pectin lyase-like"/>
    <property type="match status" value="1"/>
</dbReference>
<keyword evidence="5" id="KW-0732">Signal</keyword>
<evidence type="ECO:0000256" key="3">
    <source>
        <dbReference type="ARBA" id="ARBA00004613"/>
    </source>
</evidence>
<dbReference type="PANTHER" id="PTHR11319:SF35">
    <property type="entry name" value="OUTER MEMBRANE PROTEIN PMPC-RELATED"/>
    <property type="match status" value="1"/>
</dbReference>
<keyword evidence="7" id="KW-0998">Cell outer membrane</keyword>
<feature type="region of interest" description="Disordered" evidence="8">
    <location>
        <begin position="436"/>
        <end position="492"/>
    </location>
</feature>
<feature type="compositionally biased region" description="Low complexity" evidence="8">
    <location>
        <begin position="600"/>
        <end position="613"/>
    </location>
</feature>
<reference evidence="9 11" key="1">
    <citation type="journal article" date="2012" name="Nature">
        <title>Algal genomes reveal evolutionary mosaicism and the fate of nucleomorphs.</title>
        <authorList>
            <consortium name="DOE Joint Genome Institute"/>
            <person name="Curtis B.A."/>
            <person name="Tanifuji G."/>
            <person name="Burki F."/>
            <person name="Gruber A."/>
            <person name="Irimia M."/>
            <person name="Maruyama S."/>
            <person name="Arias M.C."/>
            <person name="Ball S.G."/>
            <person name="Gile G.H."/>
            <person name="Hirakawa Y."/>
            <person name="Hopkins J.F."/>
            <person name="Kuo A."/>
            <person name="Rensing S.A."/>
            <person name="Schmutz J."/>
            <person name="Symeonidi A."/>
            <person name="Elias M."/>
            <person name="Eveleigh R.J."/>
            <person name="Herman E.K."/>
            <person name="Klute M.J."/>
            <person name="Nakayama T."/>
            <person name="Obornik M."/>
            <person name="Reyes-Prieto A."/>
            <person name="Armbrust E.V."/>
            <person name="Aves S.J."/>
            <person name="Beiko R.G."/>
            <person name="Coutinho P."/>
            <person name="Dacks J.B."/>
            <person name="Durnford D.G."/>
            <person name="Fast N.M."/>
            <person name="Green B.R."/>
            <person name="Grisdale C.J."/>
            <person name="Hempel F."/>
            <person name="Henrissat B."/>
            <person name="Hoppner M.P."/>
            <person name="Ishida K."/>
            <person name="Kim E."/>
            <person name="Koreny L."/>
            <person name="Kroth P.G."/>
            <person name="Liu Y."/>
            <person name="Malik S.B."/>
            <person name="Maier U.G."/>
            <person name="McRose D."/>
            <person name="Mock T."/>
            <person name="Neilson J.A."/>
            <person name="Onodera N.T."/>
            <person name="Poole A.M."/>
            <person name="Pritham E.J."/>
            <person name="Richards T.A."/>
            <person name="Rocap G."/>
            <person name="Roy S.W."/>
            <person name="Sarai C."/>
            <person name="Schaack S."/>
            <person name="Shirato S."/>
            <person name="Slamovits C.H."/>
            <person name="Spencer D.F."/>
            <person name="Suzuki S."/>
            <person name="Worden A.Z."/>
            <person name="Zauner S."/>
            <person name="Barry K."/>
            <person name="Bell C."/>
            <person name="Bharti A.K."/>
            <person name="Crow J.A."/>
            <person name="Grimwood J."/>
            <person name="Kramer R."/>
            <person name="Lindquist E."/>
            <person name="Lucas S."/>
            <person name="Salamov A."/>
            <person name="McFadden G.I."/>
            <person name="Lane C.E."/>
            <person name="Keeling P.J."/>
            <person name="Gray M.W."/>
            <person name="Grigoriev I.V."/>
            <person name="Archibald J.M."/>
        </authorList>
    </citation>
    <scope>NUCLEOTIDE SEQUENCE</scope>
    <source>
        <strain evidence="9 11">CCMP2712</strain>
    </source>
</reference>
<evidence type="ECO:0000256" key="4">
    <source>
        <dbReference type="ARBA" id="ARBA00022525"/>
    </source>
</evidence>
<protein>
    <recommendedName>
        <fullName evidence="12">Right handed beta helix domain-containing protein</fullName>
    </recommendedName>
</protein>
<dbReference type="GeneID" id="17302382"/>
<evidence type="ECO:0000313" key="9">
    <source>
        <dbReference type="EMBL" id="EKX45640.1"/>
    </source>
</evidence>
<comment type="subcellular location">
    <subcellularLocation>
        <location evidence="1">Cell envelope</location>
    </subcellularLocation>
    <subcellularLocation>
        <location evidence="2">Cell outer membrane</location>
    </subcellularLocation>
    <subcellularLocation>
        <location evidence="3">Secreted</location>
    </subcellularLocation>
</comment>
<proteinExistence type="predicted"/>
<dbReference type="EMBL" id="JH992998">
    <property type="protein sequence ID" value="EKX45640.1"/>
    <property type="molecule type" value="Genomic_DNA"/>
</dbReference>
<dbReference type="PANTHER" id="PTHR11319">
    <property type="entry name" value="G PROTEIN-COUPLED RECEPTOR-RELATED"/>
    <property type="match status" value="1"/>
</dbReference>
<evidence type="ECO:0000313" key="10">
    <source>
        <dbReference type="EnsemblProtists" id="EKX45640"/>
    </source>
</evidence>
<gene>
    <name evidence="9" type="ORF">GUITHDRAFT_138857</name>
</gene>
<dbReference type="PaxDb" id="55529-EKX45640"/>
<evidence type="ECO:0000256" key="5">
    <source>
        <dbReference type="ARBA" id="ARBA00022729"/>
    </source>
</evidence>
<sequence>MEDAKATMQRAERDSALAVDPSAGDRGWFVDCSGGSDHEACGWQEAPCGTIQHVLDRVQSGDHVYLKGGVCKGNGNVNLVAPKVQVAISSVGDNSVEIDCEGSTRGISFIQSGGFAISLRSLAFSRCIAEFGGAIFCENASPHLSRVVFKRNKATSGGGAIYWKQRGPVLDNCTFIDNDAPYGKDVASAVERLAVGNERVNYVYHSGDEFIPPLKAKMFDFYGQEIVSASGYVLRMQIVHFEPEDPTRPELRGQVETLVDRGEALWRGLQLFAQPGSVVSMAAVYSEQELQSDPIVVHVRQCHSGEPEVPCQKCPFGTRCPGGSQIIALQGFFITSKIPLQVEQCPYPKSCLGGENSYCAAGFTGELCRECQGGLSNCFGDCVEGLCWPLKLIITIMVAAAGVVVHYFLKWSSESDAQLMKKHSKRSKELDVLGKFKGKQSRQARKSKEQGQKGRAPSLHPQGSQRPLLKKHAKVTPDHSEPQGLRVPGEEKRVSFADQVQLDREGAQMAARVQSAERWDQYDPGFVIEEGERTSAGRSRTKQIGIEMASLGTAALNALGFNVPSESANVYSAVEQEQEEQDEDEEHDGDERVRESPILSSASSDSEDSSTAAGGRSAAFNLRAMMEIAQQDSD</sequence>
<evidence type="ECO:0000256" key="8">
    <source>
        <dbReference type="SAM" id="MobiDB-lite"/>
    </source>
</evidence>
<keyword evidence="6" id="KW-0472">Membrane</keyword>
<dbReference type="KEGG" id="gtt:GUITHDRAFT_138857"/>
<accession>L1JC18</accession>
<dbReference type="STRING" id="905079.L1JC18"/>
<evidence type="ECO:0000256" key="1">
    <source>
        <dbReference type="ARBA" id="ARBA00004196"/>
    </source>
</evidence>
<dbReference type="InterPro" id="IPR011050">
    <property type="entry name" value="Pectin_lyase_fold/virulence"/>
</dbReference>
<feature type="compositionally biased region" description="Acidic residues" evidence="8">
    <location>
        <begin position="576"/>
        <end position="588"/>
    </location>
</feature>
<reference evidence="11" key="2">
    <citation type="submission" date="2012-11" db="EMBL/GenBank/DDBJ databases">
        <authorList>
            <person name="Kuo A."/>
            <person name="Curtis B.A."/>
            <person name="Tanifuji G."/>
            <person name="Burki F."/>
            <person name="Gruber A."/>
            <person name="Irimia M."/>
            <person name="Maruyama S."/>
            <person name="Arias M.C."/>
            <person name="Ball S.G."/>
            <person name="Gile G.H."/>
            <person name="Hirakawa Y."/>
            <person name="Hopkins J.F."/>
            <person name="Rensing S.A."/>
            <person name="Schmutz J."/>
            <person name="Symeonidi A."/>
            <person name="Elias M."/>
            <person name="Eveleigh R.J."/>
            <person name="Herman E.K."/>
            <person name="Klute M.J."/>
            <person name="Nakayama T."/>
            <person name="Obornik M."/>
            <person name="Reyes-Prieto A."/>
            <person name="Armbrust E.V."/>
            <person name="Aves S.J."/>
            <person name="Beiko R.G."/>
            <person name="Coutinho P."/>
            <person name="Dacks J.B."/>
            <person name="Durnford D.G."/>
            <person name="Fast N.M."/>
            <person name="Green B.R."/>
            <person name="Grisdale C."/>
            <person name="Hempe F."/>
            <person name="Henrissat B."/>
            <person name="Hoppner M.P."/>
            <person name="Ishida K.-I."/>
            <person name="Kim E."/>
            <person name="Koreny L."/>
            <person name="Kroth P.G."/>
            <person name="Liu Y."/>
            <person name="Malik S.-B."/>
            <person name="Maier U.G."/>
            <person name="McRose D."/>
            <person name="Mock T."/>
            <person name="Neilson J.A."/>
            <person name="Onodera N.T."/>
            <person name="Poole A.M."/>
            <person name="Pritham E.J."/>
            <person name="Richards T.A."/>
            <person name="Rocap G."/>
            <person name="Roy S.W."/>
            <person name="Sarai C."/>
            <person name="Schaack S."/>
            <person name="Shirato S."/>
            <person name="Slamovits C.H."/>
            <person name="Spencer D.F."/>
            <person name="Suzuki S."/>
            <person name="Worden A.Z."/>
            <person name="Zauner S."/>
            <person name="Barry K."/>
            <person name="Bell C."/>
            <person name="Bharti A.K."/>
            <person name="Crow J.A."/>
            <person name="Grimwood J."/>
            <person name="Kramer R."/>
            <person name="Lindquist E."/>
            <person name="Lucas S."/>
            <person name="Salamov A."/>
            <person name="McFadden G.I."/>
            <person name="Lane C.E."/>
            <person name="Keeling P.J."/>
            <person name="Gray M.W."/>
            <person name="Grigoriev I.V."/>
            <person name="Archibald J.M."/>
        </authorList>
    </citation>
    <scope>NUCLEOTIDE SEQUENCE</scope>
    <source>
        <strain evidence="11">CCMP2712</strain>
    </source>
</reference>